<evidence type="ECO:0000256" key="6">
    <source>
        <dbReference type="ARBA" id="ARBA00023136"/>
    </source>
</evidence>
<name>A0ABP1QBT8_9HEXA</name>
<evidence type="ECO:0000256" key="3">
    <source>
        <dbReference type="ARBA" id="ARBA00022692"/>
    </source>
</evidence>
<dbReference type="Proteomes" id="UP001642540">
    <property type="component" value="Unassembled WGS sequence"/>
</dbReference>
<evidence type="ECO:0000313" key="11">
    <source>
        <dbReference type="Proteomes" id="UP001642540"/>
    </source>
</evidence>
<evidence type="ECO:0000256" key="9">
    <source>
        <dbReference type="SAM" id="Phobius"/>
    </source>
</evidence>
<keyword evidence="11" id="KW-1185">Reference proteome</keyword>
<evidence type="ECO:0000256" key="5">
    <source>
        <dbReference type="ARBA" id="ARBA00023133"/>
    </source>
</evidence>
<keyword evidence="5" id="KW-0350">Heme biosynthesis</keyword>
<dbReference type="EMBL" id="CAXLJM020000026">
    <property type="protein sequence ID" value="CAL8094021.1"/>
    <property type="molecule type" value="Genomic_DNA"/>
</dbReference>
<keyword evidence="2" id="KW-0808">Transferase</keyword>
<feature type="transmembrane region" description="Helical" evidence="9">
    <location>
        <begin position="170"/>
        <end position="195"/>
    </location>
</feature>
<dbReference type="InterPro" id="IPR044878">
    <property type="entry name" value="UbiA_sf"/>
</dbReference>
<dbReference type="Gene3D" id="1.10.357.140">
    <property type="entry name" value="UbiA prenyltransferase"/>
    <property type="match status" value="1"/>
</dbReference>
<comment type="subcellular location">
    <subcellularLocation>
        <location evidence="1">Membrane</location>
        <topology evidence="1">Multi-pass membrane protein</topology>
    </subcellularLocation>
</comment>
<organism evidence="10 11">
    <name type="scientific">Orchesella dallaii</name>
    <dbReference type="NCBI Taxonomy" id="48710"/>
    <lineage>
        <taxon>Eukaryota</taxon>
        <taxon>Metazoa</taxon>
        <taxon>Ecdysozoa</taxon>
        <taxon>Arthropoda</taxon>
        <taxon>Hexapoda</taxon>
        <taxon>Collembola</taxon>
        <taxon>Entomobryomorpha</taxon>
        <taxon>Entomobryoidea</taxon>
        <taxon>Orchesellidae</taxon>
        <taxon>Orchesellinae</taxon>
        <taxon>Orchesella</taxon>
    </lineage>
</organism>
<reference evidence="10 11" key="1">
    <citation type="submission" date="2024-08" db="EMBL/GenBank/DDBJ databases">
        <authorList>
            <person name="Cucini C."/>
            <person name="Frati F."/>
        </authorList>
    </citation>
    <scope>NUCLEOTIDE SEQUENCE [LARGE SCALE GENOMIC DNA]</scope>
</reference>
<dbReference type="HAMAP" id="MF_00154">
    <property type="entry name" value="CyoE_CtaB"/>
    <property type="match status" value="1"/>
</dbReference>
<keyword evidence="6 9" id="KW-0472">Membrane</keyword>
<dbReference type="InterPro" id="IPR006369">
    <property type="entry name" value="Protohaem_IX_farnesylTrfase"/>
</dbReference>
<dbReference type="NCBIfam" id="TIGR01473">
    <property type="entry name" value="cyoE_ctaB"/>
    <property type="match status" value="1"/>
</dbReference>
<dbReference type="CDD" id="cd13957">
    <property type="entry name" value="PT_UbiA_Cox10"/>
    <property type="match status" value="1"/>
</dbReference>
<comment type="caution">
    <text evidence="10">The sequence shown here is derived from an EMBL/GenBank/DDBJ whole genome shotgun (WGS) entry which is preliminary data.</text>
</comment>
<feature type="transmembrane region" description="Helical" evidence="9">
    <location>
        <begin position="367"/>
        <end position="387"/>
    </location>
</feature>
<evidence type="ECO:0000256" key="7">
    <source>
        <dbReference type="ARBA" id="ARBA00030253"/>
    </source>
</evidence>
<proteinExistence type="inferred from homology"/>
<keyword evidence="4 9" id="KW-1133">Transmembrane helix</keyword>
<evidence type="ECO:0000256" key="1">
    <source>
        <dbReference type="ARBA" id="ARBA00004141"/>
    </source>
</evidence>
<evidence type="ECO:0000256" key="8">
    <source>
        <dbReference type="SAM" id="MobiDB-lite"/>
    </source>
</evidence>
<keyword evidence="3 9" id="KW-0812">Transmembrane</keyword>
<feature type="transmembrane region" description="Helical" evidence="9">
    <location>
        <begin position="416"/>
        <end position="433"/>
    </location>
</feature>
<feature type="transmembrane region" description="Helical" evidence="9">
    <location>
        <begin position="241"/>
        <end position="274"/>
    </location>
</feature>
<dbReference type="PANTHER" id="PTHR43448">
    <property type="entry name" value="PROTOHEME IX FARNESYLTRANSFERASE, MITOCHONDRIAL"/>
    <property type="match status" value="1"/>
</dbReference>
<dbReference type="PANTHER" id="PTHR43448:SF2">
    <property type="entry name" value="PROTOHEME IX FARNESYLTRANSFERASE, MITOCHONDRIAL"/>
    <property type="match status" value="1"/>
</dbReference>
<gene>
    <name evidence="10" type="ORF">ODALV1_LOCUS8673</name>
</gene>
<evidence type="ECO:0000313" key="10">
    <source>
        <dbReference type="EMBL" id="CAL8094021.1"/>
    </source>
</evidence>
<evidence type="ECO:0000256" key="4">
    <source>
        <dbReference type="ARBA" id="ARBA00022989"/>
    </source>
</evidence>
<accession>A0ABP1QBT8</accession>
<dbReference type="Pfam" id="PF01040">
    <property type="entry name" value="UbiA"/>
    <property type="match status" value="1"/>
</dbReference>
<evidence type="ECO:0000256" key="2">
    <source>
        <dbReference type="ARBA" id="ARBA00022679"/>
    </source>
</evidence>
<protein>
    <recommendedName>
        <fullName evidence="7">Heme O synthase</fullName>
    </recommendedName>
</protein>
<dbReference type="InterPro" id="IPR000537">
    <property type="entry name" value="UbiA_prenyltransferase"/>
</dbReference>
<sequence>MFRVTCCQICVAKLNGKASRPFTANLLRWKSSSTSSRVVAVAKPVEDFDHHQDLESKHLALQNANYPSSVDARSAINPDVNSGSQKNLVFQRLSSQTLRNDIPNSNNANPQLPPQYYPLTVAETILSVRNPYNKPVTLINATDPAVLEQAIKLDAKNLVKCYLGLSKSRLTGLVVVTAMAGYALAPASFAVGPFLSLSLGTALTSAAANTVNQIVEVPYDSQMDRTKNRVLVRQTLSKEHAAAFAVISGVTGLTLLTIGANGLTAALGGLNLLLYTCVYTPMKRHSIANTWVGSVVGGIPPLMGWAACTGEISHGALLLAGVLYAWQFPHFNALSWNLRNDYNKAGYKMMAISHPELCRKTSLRYSLSLIAISSLAPVCNVTSWTFVIDSLPLNGYLAYLAYRFYQEGDSASSRKLFRFSLIHLPTLILLMMVSKKAYTDKSVDCPVSTAISEATAAMHSPPTPPIVFASSINNSYESASSSIKPGSGSNPSDSPVSSSVSDTITKTTPAA</sequence>
<feature type="compositionally biased region" description="Low complexity" evidence="8">
    <location>
        <begin position="477"/>
        <end position="502"/>
    </location>
</feature>
<feature type="region of interest" description="Disordered" evidence="8">
    <location>
        <begin position="477"/>
        <end position="511"/>
    </location>
</feature>